<evidence type="ECO:0000259" key="2">
    <source>
        <dbReference type="Pfam" id="PF01408"/>
    </source>
</evidence>
<dbReference type="InterPro" id="IPR000683">
    <property type="entry name" value="Gfo/Idh/MocA-like_OxRdtase_N"/>
</dbReference>
<evidence type="ECO:0000313" key="5">
    <source>
        <dbReference type="Proteomes" id="UP000054537"/>
    </source>
</evidence>
<feature type="domain" description="GFO/IDH/MocA-like oxidoreductase" evidence="3">
    <location>
        <begin position="147"/>
        <end position="293"/>
    </location>
</feature>
<dbReference type="Proteomes" id="UP000054537">
    <property type="component" value="Unassembled WGS sequence"/>
</dbReference>
<dbReference type="InterPro" id="IPR036291">
    <property type="entry name" value="NAD(P)-bd_dom_sf"/>
</dbReference>
<dbReference type="STRING" id="1869.MB27_29270"/>
<organism evidence="4 5">
    <name type="scientific">Actinoplanes utahensis</name>
    <dbReference type="NCBI Taxonomy" id="1869"/>
    <lineage>
        <taxon>Bacteria</taxon>
        <taxon>Bacillati</taxon>
        <taxon>Actinomycetota</taxon>
        <taxon>Actinomycetes</taxon>
        <taxon>Micromonosporales</taxon>
        <taxon>Micromonosporaceae</taxon>
        <taxon>Actinoplanes</taxon>
    </lineage>
</organism>
<dbReference type="AlphaFoldDB" id="A0A0A6UH11"/>
<dbReference type="GO" id="GO:0000166">
    <property type="term" value="F:nucleotide binding"/>
    <property type="evidence" value="ECO:0007669"/>
    <property type="project" value="InterPro"/>
</dbReference>
<name>A0A0A6UH11_ACTUT</name>
<dbReference type="PANTHER" id="PTHR43818:SF11">
    <property type="entry name" value="BCDNA.GH03377"/>
    <property type="match status" value="1"/>
</dbReference>
<keyword evidence="5" id="KW-1185">Reference proteome</keyword>
<dbReference type="Gene3D" id="3.30.360.10">
    <property type="entry name" value="Dihydrodipicolinate Reductase, domain 2"/>
    <property type="match status" value="1"/>
</dbReference>
<dbReference type="GO" id="GO:0016491">
    <property type="term" value="F:oxidoreductase activity"/>
    <property type="evidence" value="ECO:0007669"/>
    <property type="project" value="UniProtKB-KW"/>
</dbReference>
<protein>
    <submittedName>
        <fullName evidence="4">Dehydrogenase</fullName>
    </submittedName>
</protein>
<dbReference type="SUPFAM" id="SSF51735">
    <property type="entry name" value="NAD(P)-binding Rossmann-fold domains"/>
    <property type="match status" value="1"/>
</dbReference>
<dbReference type="InterPro" id="IPR050463">
    <property type="entry name" value="Gfo/Idh/MocA_oxidrdct_glycsds"/>
</dbReference>
<dbReference type="SUPFAM" id="SSF55347">
    <property type="entry name" value="Glyceraldehyde-3-phosphate dehydrogenase-like, C-terminal domain"/>
    <property type="match status" value="1"/>
</dbReference>
<dbReference type="InterPro" id="IPR055170">
    <property type="entry name" value="GFO_IDH_MocA-like_dom"/>
</dbReference>
<dbReference type="PANTHER" id="PTHR43818">
    <property type="entry name" value="BCDNA.GH03377"/>
    <property type="match status" value="1"/>
</dbReference>
<dbReference type="Gene3D" id="3.40.50.720">
    <property type="entry name" value="NAD(P)-binding Rossmann-like Domain"/>
    <property type="match status" value="1"/>
</dbReference>
<comment type="caution">
    <text evidence="4">The sequence shown here is derived from an EMBL/GenBank/DDBJ whole genome shotgun (WGS) entry which is preliminary data.</text>
</comment>
<accession>A0A0A6UH11</accession>
<reference evidence="4 5" key="1">
    <citation type="submission" date="2014-10" db="EMBL/GenBank/DDBJ databases">
        <title>Draft genome sequence of Actinoplanes utahensis NRRL 12052.</title>
        <authorList>
            <person name="Velasco-Bucheli B."/>
            <person name="del Cerro C."/>
            <person name="Hormigo D."/>
            <person name="Garcia J.L."/>
            <person name="Acebal C."/>
            <person name="Arroyo M."/>
            <person name="de la Mata I."/>
        </authorList>
    </citation>
    <scope>NUCLEOTIDE SEQUENCE [LARGE SCALE GENOMIC DNA]</scope>
    <source>
        <strain evidence="4 5">NRRL 12052</strain>
    </source>
</reference>
<evidence type="ECO:0000259" key="3">
    <source>
        <dbReference type="Pfam" id="PF22725"/>
    </source>
</evidence>
<gene>
    <name evidence="4" type="ORF">MB27_29270</name>
</gene>
<evidence type="ECO:0000313" key="4">
    <source>
        <dbReference type="EMBL" id="KHD74363.1"/>
    </source>
</evidence>
<dbReference type="Pfam" id="PF01408">
    <property type="entry name" value="GFO_IDH_MocA"/>
    <property type="match status" value="1"/>
</dbReference>
<evidence type="ECO:0000256" key="1">
    <source>
        <dbReference type="ARBA" id="ARBA00023002"/>
    </source>
</evidence>
<keyword evidence="1" id="KW-0560">Oxidoreductase</keyword>
<dbReference type="eggNOG" id="COG0673">
    <property type="taxonomic scope" value="Bacteria"/>
</dbReference>
<proteinExistence type="predicted"/>
<dbReference type="EMBL" id="JRTT01000046">
    <property type="protein sequence ID" value="KHD74363.1"/>
    <property type="molecule type" value="Genomic_DNA"/>
</dbReference>
<sequence>MSKQTTDLRIGMVGYAFMGAAHSQAWRTVNRVFDLPLQARMAAICGRDQGRVAEAATRLGWQEHTTDWRSLVGRDDIDLIDVCTPGDSHAEIAIAALAAGKHVLCEKPLANTIDEARAMAAAAARAEAEGVRSVCGFNYRRVPAVALMRRLVADGRIGEIRHVRAVYLQDWITDPQFPLVWRLQKDKAGSGALGDIGAHIIDLTQYVTGQLITGVSGMTETFVKQRPLPAASNGLSAATGDGRTGTGAVTVDDAALFLARLDGGAIATYEATRFATGRKNGLRVEINGSLGSVVFDFERMNELEFYDATRPAAEQGFARILVTEPEHPYMSGWWPPGHLIGYEHSFTHQARDLIEAIATGQAVAPSFADALQVQLVLDAVERSAGLGSTWSEVEPALTEIAA</sequence>
<dbReference type="Pfam" id="PF22725">
    <property type="entry name" value="GFO_IDH_MocA_C3"/>
    <property type="match status" value="1"/>
</dbReference>
<feature type="domain" description="Gfo/Idh/MocA-like oxidoreductase N-terminal" evidence="2">
    <location>
        <begin position="8"/>
        <end position="127"/>
    </location>
</feature>